<evidence type="ECO:0000313" key="3">
    <source>
        <dbReference type="Proteomes" id="UP001431209"/>
    </source>
</evidence>
<dbReference type="Pfam" id="PF04940">
    <property type="entry name" value="BLUF"/>
    <property type="match status" value="1"/>
</dbReference>
<dbReference type="AlphaFoldDB" id="A0AAW2YJ32"/>
<sequence>MKSNIEERLFKACSSQDTEALRGIMSDVGINEKIETRLHTQYEVPEAQDEVEEEIRCLINKHTVSDDDIQFMSSQLEESPLDEITTNSITAVSPHPYTLVDTRLAAQSFYKVIGGVDSPVENLLHTVLSLDTRQHFESNSTSAVLLDFFESNKNVGEYATTITQESFPMLWPLQSRDVVLATSVIRGELSGKKTCFVIRKTTTHVSAPFVDETYNQEAMIERYGTAAAGVLPVVRGLLYDGWVIQERTANTSIFVNVNVYNMALAFEGCMVRFFEGLSLKRASNLHTVLCSLSKIQNKSAPSGHLWFTLHSNDSLSDRSANSIPLNKSEQSNLKRLIYTSKAIEGLQPKDIKDISETSRRNNMIQNITGVLVCSEGLFYQVLEGEQKCIDDLFQNIINDRRHRNVLCIHEDFGLRESDRQYPNWSMKVVELKQFNHHFAETLEQVCSFATDIMPDTCIM</sequence>
<protein>
    <submittedName>
        <fullName evidence="2">PacB</fullName>
    </submittedName>
</protein>
<dbReference type="InterPro" id="IPR036046">
    <property type="entry name" value="Acylphosphatase-like_dom_sf"/>
</dbReference>
<evidence type="ECO:0000313" key="2">
    <source>
        <dbReference type="EMBL" id="KAL0476994.1"/>
    </source>
</evidence>
<gene>
    <name evidence="2" type="ORF">AKO1_006354</name>
</gene>
<accession>A0AAW2YJ32</accession>
<dbReference type="Gene3D" id="3.30.530.20">
    <property type="match status" value="1"/>
</dbReference>
<dbReference type="Proteomes" id="UP001431209">
    <property type="component" value="Unassembled WGS sequence"/>
</dbReference>
<dbReference type="SUPFAM" id="SSF55961">
    <property type="entry name" value="Bet v1-like"/>
    <property type="match status" value="1"/>
</dbReference>
<name>A0AAW2YJ32_9EUKA</name>
<dbReference type="GO" id="GO:0071949">
    <property type="term" value="F:FAD binding"/>
    <property type="evidence" value="ECO:0007669"/>
    <property type="project" value="InterPro"/>
</dbReference>
<dbReference type="GO" id="GO:0009882">
    <property type="term" value="F:blue light photoreceptor activity"/>
    <property type="evidence" value="ECO:0007669"/>
    <property type="project" value="InterPro"/>
</dbReference>
<dbReference type="InterPro" id="IPR023393">
    <property type="entry name" value="START-like_dom_sf"/>
</dbReference>
<dbReference type="PROSITE" id="PS50925">
    <property type="entry name" value="BLUF"/>
    <property type="match status" value="1"/>
</dbReference>
<proteinExistence type="predicted"/>
<dbReference type="SUPFAM" id="SSF54975">
    <property type="entry name" value="Acylphosphatase/BLUF domain-like"/>
    <property type="match status" value="1"/>
</dbReference>
<reference evidence="2 3" key="1">
    <citation type="submission" date="2024-03" db="EMBL/GenBank/DDBJ databases">
        <title>The Acrasis kona genome and developmental transcriptomes reveal deep origins of eukaryotic multicellular pathways.</title>
        <authorList>
            <person name="Sheikh S."/>
            <person name="Fu C.-J."/>
            <person name="Brown M.W."/>
            <person name="Baldauf S.L."/>
        </authorList>
    </citation>
    <scope>NUCLEOTIDE SEQUENCE [LARGE SCALE GENOMIC DNA]</scope>
    <source>
        <strain evidence="2 3">ATCC MYA-3509</strain>
    </source>
</reference>
<evidence type="ECO:0000259" key="1">
    <source>
        <dbReference type="PROSITE" id="PS50925"/>
    </source>
</evidence>
<keyword evidence="3" id="KW-1185">Reference proteome</keyword>
<dbReference type="Gene3D" id="3.30.70.100">
    <property type="match status" value="1"/>
</dbReference>
<dbReference type="InterPro" id="IPR007024">
    <property type="entry name" value="BLUF_domain"/>
</dbReference>
<organism evidence="2 3">
    <name type="scientific">Acrasis kona</name>
    <dbReference type="NCBI Taxonomy" id="1008807"/>
    <lineage>
        <taxon>Eukaryota</taxon>
        <taxon>Discoba</taxon>
        <taxon>Heterolobosea</taxon>
        <taxon>Tetramitia</taxon>
        <taxon>Eutetramitia</taxon>
        <taxon>Acrasidae</taxon>
        <taxon>Acrasis</taxon>
    </lineage>
</organism>
<comment type="caution">
    <text evidence="2">The sequence shown here is derived from an EMBL/GenBank/DDBJ whole genome shotgun (WGS) entry which is preliminary data.</text>
</comment>
<feature type="domain" description="BLUF" evidence="1">
    <location>
        <begin position="333"/>
        <end position="427"/>
    </location>
</feature>
<dbReference type="EMBL" id="JAOPGA020000127">
    <property type="protein sequence ID" value="KAL0476994.1"/>
    <property type="molecule type" value="Genomic_DNA"/>
</dbReference>
<dbReference type="SMART" id="SM01034">
    <property type="entry name" value="BLUF"/>
    <property type="match status" value="1"/>
</dbReference>